<gene>
    <name evidence="5" type="primary">rplY</name>
    <name evidence="5" type="synonym">ctc</name>
    <name evidence="9" type="ORF">A2401_02200</name>
</gene>
<dbReference type="InterPro" id="IPR037121">
    <property type="entry name" value="Ribosomal_bL25_C"/>
</dbReference>
<feature type="region of interest" description="Disordered" evidence="6">
    <location>
        <begin position="209"/>
        <end position="228"/>
    </location>
</feature>
<evidence type="ECO:0000256" key="6">
    <source>
        <dbReference type="SAM" id="MobiDB-lite"/>
    </source>
</evidence>
<dbReference type="GO" id="GO:0022625">
    <property type="term" value="C:cytosolic large ribosomal subunit"/>
    <property type="evidence" value="ECO:0007669"/>
    <property type="project" value="TreeGrafter"/>
</dbReference>
<evidence type="ECO:0000259" key="7">
    <source>
        <dbReference type="Pfam" id="PF01386"/>
    </source>
</evidence>
<comment type="similarity">
    <text evidence="5">Belongs to the bacterial ribosomal protein bL25 family. CTC subfamily.</text>
</comment>
<sequence>MIKLNAKIRTEARKKVNKLRELGKIPAVVYGHKVKNVLLNVDYKEFKKVLEQAGESSLIELNVEGEKEKRPVLVHELQKDYVSNKFTHVDFFQASLKEEVEVKVPLVFEGVSLAVKDLGGTLVKNIDELEVKALPQNLPHEIKVAIDGLNTFEDRILAKDIKLPEGVKLKIKPDEIIASVAHVENVEAELAEEIKEEVENVEKVEKEKKEIDVVEDEKPAEEKKPEKK</sequence>
<evidence type="ECO:0000259" key="8">
    <source>
        <dbReference type="Pfam" id="PF14693"/>
    </source>
</evidence>
<evidence type="ECO:0000313" key="9">
    <source>
        <dbReference type="EMBL" id="OGZ85550.1"/>
    </source>
</evidence>
<keyword evidence="3 5" id="KW-0689">Ribosomal protein</keyword>
<protein>
    <recommendedName>
        <fullName evidence="5">Large ribosomal subunit protein bL25</fullName>
    </recommendedName>
    <alternativeName>
        <fullName evidence="5">General stress protein CTC</fullName>
    </alternativeName>
</protein>
<dbReference type="Gene3D" id="2.170.120.20">
    <property type="entry name" value="Ribosomal protein L25, beta domain"/>
    <property type="match status" value="1"/>
</dbReference>
<dbReference type="GO" id="GO:0003735">
    <property type="term" value="F:structural constituent of ribosome"/>
    <property type="evidence" value="ECO:0007669"/>
    <property type="project" value="InterPro"/>
</dbReference>
<reference evidence="9 10" key="1">
    <citation type="journal article" date="2016" name="Nat. Commun.">
        <title>Thousands of microbial genomes shed light on interconnected biogeochemical processes in an aquifer system.</title>
        <authorList>
            <person name="Anantharaman K."/>
            <person name="Brown C.T."/>
            <person name="Hug L.A."/>
            <person name="Sharon I."/>
            <person name="Castelle C.J."/>
            <person name="Probst A.J."/>
            <person name="Thomas B.C."/>
            <person name="Singh A."/>
            <person name="Wilkins M.J."/>
            <person name="Karaoz U."/>
            <person name="Brodie E.L."/>
            <person name="Williams K.H."/>
            <person name="Hubbard S.S."/>
            <person name="Banfield J.F."/>
        </authorList>
    </citation>
    <scope>NUCLEOTIDE SEQUENCE [LARGE SCALE GENOMIC DNA]</scope>
</reference>
<dbReference type="PANTHER" id="PTHR33284:SF1">
    <property type="entry name" value="RIBOSOMAL PROTEIN L25_GLN-TRNA SYNTHETASE, ANTI-CODON-BINDING DOMAIN-CONTAINING PROTEIN"/>
    <property type="match status" value="1"/>
</dbReference>
<dbReference type="HAMAP" id="MF_01334">
    <property type="entry name" value="Ribosomal_bL25_CTC"/>
    <property type="match status" value="1"/>
</dbReference>
<dbReference type="EMBL" id="MHPP01000001">
    <property type="protein sequence ID" value="OGZ85550.1"/>
    <property type="molecule type" value="Genomic_DNA"/>
</dbReference>
<accession>A0A1G2JGP8</accession>
<dbReference type="Pfam" id="PF14693">
    <property type="entry name" value="Ribosomal_TL5_C"/>
    <property type="match status" value="1"/>
</dbReference>
<evidence type="ECO:0000256" key="1">
    <source>
        <dbReference type="ARBA" id="ARBA00022730"/>
    </source>
</evidence>
<dbReference type="CDD" id="cd00495">
    <property type="entry name" value="Ribosomal_L25_TL5_CTC"/>
    <property type="match status" value="1"/>
</dbReference>
<evidence type="ECO:0000256" key="2">
    <source>
        <dbReference type="ARBA" id="ARBA00022884"/>
    </source>
</evidence>
<evidence type="ECO:0000313" key="10">
    <source>
        <dbReference type="Proteomes" id="UP000177751"/>
    </source>
</evidence>
<dbReference type="Proteomes" id="UP000177751">
    <property type="component" value="Unassembled WGS sequence"/>
</dbReference>
<dbReference type="InterPro" id="IPR020057">
    <property type="entry name" value="Ribosomal_bL25_b-dom"/>
</dbReference>
<evidence type="ECO:0000256" key="4">
    <source>
        <dbReference type="ARBA" id="ARBA00023274"/>
    </source>
</evidence>
<dbReference type="GO" id="GO:0006412">
    <property type="term" value="P:translation"/>
    <property type="evidence" value="ECO:0007669"/>
    <property type="project" value="UniProtKB-UniRule"/>
</dbReference>
<dbReference type="SUPFAM" id="SSF50715">
    <property type="entry name" value="Ribosomal protein L25-like"/>
    <property type="match status" value="1"/>
</dbReference>
<dbReference type="InterPro" id="IPR001021">
    <property type="entry name" value="Ribosomal_bL25_long"/>
</dbReference>
<organism evidence="9 10">
    <name type="scientific">Candidatus Staskawiczbacteria bacterium RIFOXYC1_FULL_38_18</name>
    <dbReference type="NCBI Taxonomy" id="1802229"/>
    <lineage>
        <taxon>Bacteria</taxon>
        <taxon>Candidatus Staskawicziibacteriota</taxon>
    </lineage>
</organism>
<dbReference type="InterPro" id="IPR020056">
    <property type="entry name" value="Rbsml_bL25/Gln-tRNA_synth_N"/>
</dbReference>
<comment type="subunit">
    <text evidence="5">Part of the 50S ribosomal subunit; part of the 5S rRNA/L5/L18/L25 subcomplex. Contacts the 5S rRNA. Binds to the 5S rRNA independently of L5 and L18.</text>
</comment>
<dbReference type="GO" id="GO:0008097">
    <property type="term" value="F:5S rRNA binding"/>
    <property type="evidence" value="ECO:0007669"/>
    <property type="project" value="InterPro"/>
</dbReference>
<keyword evidence="2 5" id="KW-0694">RNA-binding</keyword>
<keyword evidence="4 5" id="KW-0687">Ribonucleoprotein</keyword>
<dbReference type="InterPro" id="IPR029751">
    <property type="entry name" value="Ribosomal_L25_dom"/>
</dbReference>
<dbReference type="AlphaFoldDB" id="A0A1G2JGP8"/>
<dbReference type="STRING" id="1802229.A2401_02200"/>
<comment type="caution">
    <text evidence="9">The sequence shown here is derived from an EMBL/GenBank/DDBJ whole genome shotgun (WGS) entry which is preliminary data.</text>
</comment>
<dbReference type="PANTHER" id="PTHR33284">
    <property type="entry name" value="RIBOSOMAL PROTEIN L25/GLN-TRNA SYNTHETASE, ANTI-CODON-BINDING DOMAIN-CONTAINING PROTEIN"/>
    <property type="match status" value="1"/>
</dbReference>
<proteinExistence type="inferred from homology"/>
<evidence type="ECO:0000256" key="3">
    <source>
        <dbReference type="ARBA" id="ARBA00022980"/>
    </source>
</evidence>
<dbReference type="InterPro" id="IPR011035">
    <property type="entry name" value="Ribosomal_bL25/Gln-tRNA_synth"/>
</dbReference>
<dbReference type="InterPro" id="IPR020930">
    <property type="entry name" value="Ribosomal_uL5_bac-type"/>
</dbReference>
<name>A0A1G2JGP8_9BACT</name>
<keyword evidence="1 5" id="KW-0699">rRNA-binding</keyword>
<feature type="domain" description="Large ribosomal subunit protein bL25 beta" evidence="8">
    <location>
        <begin position="99"/>
        <end position="182"/>
    </location>
</feature>
<dbReference type="Pfam" id="PF01386">
    <property type="entry name" value="Ribosomal_L25p"/>
    <property type="match status" value="1"/>
</dbReference>
<feature type="domain" description="Large ribosomal subunit protein bL25 L25" evidence="7">
    <location>
        <begin position="4"/>
        <end position="91"/>
    </location>
</feature>
<evidence type="ECO:0000256" key="5">
    <source>
        <dbReference type="HAMAP-Rule" id="MF_01334"/>
    </source>
</evidence>
<dbReference type="NCBIfam" id="TIGR00731">
    <property type="entry name" value="bL25_bact_ctc"/>
    <property type="match status" value="1"/>
</dbReference>
<dbReference type="Gene3D" id="2.40.240.10">
    <property type="entry name" value="Ribosomal Protein L25, Chain P"/>
    <property type="match status" value="1"/>
</dbReference>
<comment type="function">
    <text evidence="5">This is one of the proteins that binds to the 5S RNA in the ribosome where it forms part of the central protuberance.</text>
</comment>